<evidence type="ECO:0000256" key="2">
    <source>
        <dbReference type="ARBA" id="ARBA00004613"/>
    </source>
</evidence>
<dbReference type="GO" id="GO:0050482">
    <property type="term" value="P:arachidonate secretion"/>
    <property type="evidence" value="ECO:0007669"/>
    <property type="project" value="InterPro"/>
</dbReference>
<dbReference type="AlphaFoldDB" id="A0AAJ7SP99"/>
<keyword evidence="4" id="KW-0964">Secreted</keyword>
<feature type="signal peptide" evidence="11">
    <location>
        <begin position="1"/>
        <end position="20"/>
    </location>
</feature>
<feature type="compositionally biased region" description="Polar residues" evidence="10">
    <location>
        <begin position="144"/>
        <end position="155"/>
    </location>
</feature>
<dbReference type="GO" id="GO:0004623">
    <property type="term" value="F:phospholipase A2 activity"/>
    <property type="evidence" value="ECO:0007669"/>
    <property type="project" value="UniProtKB-EC"/>
</dbReference>
<evidence type="ECO:0000256" key="4">
    <source>
        <dbReference type="ARBA" id="ARBA00022525"/>
    </source>
</evidence>
<feature type="region of interest" description="Disordered" evidence="10">
    <location>
        <begin position="654"/>
        <end position="701"/>
    </location>
</feature>
<dbReference type="InterPro" id="IPR033113">
    <property type="entry name" value="PLA2_histidine"/>
</dbReference>
<feature type="compositionally biased region" description="Basic and acidic residues" evidence="10">
    <location>
        <begin position="739"/>
        <end position="760"/>
    </location>
</feature>
<reference evidence="14" key="1">
    <citation type="submission" date="2025-08" db="UniProtKB">
        <authorList>
            <consortium name="RefSeq"/>
        </authorList>
    </citation>
    <scope>IDENTIFICATION</scope>
    <source>
        <tissue evidence="14">Sperm</tissue>
    </source>
</reference>
<feature type="compositionally biased region" description="Basic residues" evidence="10">
    <location>
        <begin position="127"/>
        <end position="138"/>
    </location>
</feature>
<evidence type="ECO:0000256" key="1">
    <source>
        <dbReference type="ARBA" id="ARBA00001913"/>
    </source>
</evidence>
<keyword evidence="9" id="KW-1015">Disulfide bond</keyword>
<dbReference type="FunFam" id="1.20.90.10:FF:000002">
    <property type="entry name" value="Phospholipase A2 group III"/>
    <property type="match status" value="1"/>
</dbReference>
<organism evidence="13 14">
    <name type="scientific">Petromyzon marinus</name>
    <name type="common">Sea lamprey</name>
    <dbReference type="NCBI Taxonomy" id="7757"/>
    <lineage>
        <taxon>Eukaryota</taxon>
        <taxon>Metazoa</taxon>
        <taxon>Chordata</taxon>
        <taxon>Craniata</taxon>
        <taxon>Vertebrata</taxon>
        <taxon>Cyclostomata</taxon>
        <taxon>Hyperoartia</taxon>
        <taxon>Petromyzontiformes</taxon>
        <taxon>Petromyzontidae</taxon>
        <taxon>Petromyzon</taxon>
    </lineage>
</organism>
<sequence length="784" mass="85352">MMCTLFISAVLLLLICLSIGMSSRRAHASLRVGVPSKVLPGLGVQTQELLPKAPEDAEGSFATGPGACALERFTASETSRRHDHRTERANLEAFNRACPLYEPQARGVSSRRPRVPEAPMPAENWQKPRRRLRRHGKALARSQKPFSQQSPTSPQVRRRAKRFIYPGTLWCGPGTNANSFDELGSYKKTDICCREHDHCPHAIGGFEHKYGYNNIGWHTISHCDCDTKFRQCMKESNDTAAWDIGRTYFSIVGVPCFTLREDEACVDWSWWAGCLKYERTMMAIIQEQGPFDEIPPASNATEVPTEEVERQETTTPAHSGGSATSETTTGPPVSTSTSFKSPNVDSSFSAPTALSDSLSTLSTTRSPGVSSRGPSGGDGRKWKKFWRKHCSEQSKEKDLSDERSVHCKAFKGRLHRYNSVAVAERLANASGVVATVNGRSSADGDTSKRLLTMAALQQMQQSNVSDTEERAISEKGNAHADAAVRPTSPAPASDNATAHAGTEENALRQHAGLDPLLTKANRSQPRKTTGRMNGKRQKSPAKGPATENSALHKGGVVGRIPSLTAAGVTTGPAFSTAEPAFTAACAVVTDSILVPDALVDVLKRPAARKGDGKRQQTGGKRDAEKVEENTRRLVAGYAESVSEVLSGLVKRLNSDAKEPRGSQRRGRVSDRGCATAPKRGHSDEKRRVRNSPRGRRPSGQALFVAGERPLVEARRVGDGTWLALVERRLGGGCQPPAVVERRRGGEQSPRGESRRRGRDECVGRKVPVLDVFAFYAKAYELSEQ</sequence>
<feature type="chain" id="PRO_5042547819" description="phospholipase A2" evidence="11">
    <location>
        <begin position="21"/>
        <end position="784"/>
    </location>
</feature>
<dbReference type="InterPro" id="IPR016090">
    <property type="entry name" value="PLA2-like_dom"/>
</dbReference>
<accession>A0AAJ7SP99</accession>
<dbReference type="InterPro" id="IPR036444">
    <property type="entry name" value="PLipase_A2_dom_sf"/>
</dbReference>
<keyword evidence="8" id="KW-0443">Lipid metabolism</keyword>
<feature type="compositionally biased region" description="Polar residues" evidence="10">
    <location>
        <begin position="339"/>
        <end position="348"/>
    </location>
</feature>
<dbReference type="Proteomes" id="UP001318040">
    <property type="component" value="Chromosome 5"/>
</dbReference>
<feature type="compositionally biased region" description="Basic and acidic residues" evidence="10">
    <location>
        <begin position="467"/>
        <end position="478"/>
    </location>
</feature>
<dbReference type="KEGG" id="pmrn:116939117"/>
<dbReference type="Gene3D" id="1.20.90.10">
    <property type="entry name" value="Phospholipase A2 domain"/>
    <property type="match status" value="1"/>
</dbReference>
<feature type="region of interest" description="Disordered" evidence="10">
    <location>
        <begin position="290"/>
        <end position="382"/>
    </location>
</feature>
<evidence type="ECO:0000256" key="10">
    <source>
        <dbReference type="SAM" id="MobiDB-lite"/>
    </source>
</evidence>
<evidence type="ECO:0000259" key="12">
    <source>
        <dbReference type="Pfam" id="PF05826"/>
    </source>
</evidence>
<evidence type="ECO:0000313" key="13">
    <source>
        <dbReference type="Proteomes" id="UP001318040"/>
    </source>
</evidence>
<feature type="region of interest" description="Disordered" evidence="10">
    <location>
        <begin position="105"/>
        <end position="158"/>
    </location>
</feature>
<feature type="region of interest" description="Disordered" evidence="10">
    <location>
        <begin position="606"/>
        <end position="627"/>
    </location>
</feature>
<dbReference type="GO" id="GO:0046872">
    <property type="term" value="F:metal ion binding"/>
    <property type="evidence" value="ECO:0007669"/>
    <property type="project" value="UniProtKB-KW"/>
</dbReference>
<dbReference type="PANTHER" id="PTHR12253">
    <property type="entry name" value="RH14732P"/>
    <property type="match status" value="1"/>
</dbReference>
<evidence type="ECO:0000256" key="5">
    <source>
        <dbReference type="ARBA" id="ARBA00022723"/>
    </source>
</evidence>
<comment type="cofactor">
    <cofactor evidence="1">
        <name>Ca(2+)</name>
        <dbReference type="ChEBI" id="CHEBI:29108"/>
    </cofactor>
</comment>
<keyword evidence="7" id="KW-0106">Calcium</keyword>
<evidence type="ECO:0000313" key="14">
    <source>
        <dbReference type="RefSeq" id="XP_032802974.1"/>
    </source>
</evidence>
<evidence type="ECO:0000256" key="8">
    <source>
        <dbReference type="ARBA" id="ARBA00023098"/>
    </source>
</evidence>
<dbReference type="RefSeq" id="XP_032802974.1">
    <property type="nucleotide sequence ID" value="XM_032947083.1"/>
</dbReference>
<evidence type="ECO:0000256" key="3">
    <source>
        <dbReference type="ARBA" id="ARBA00013278"/>
    </source>
</evidence>
<evidence type="ECO:0000256" key="7">
    <source>
        <dbReference type="ARBA" id="ARBA00022837"/>
    </source>
</evidence>
<keyword evidence="13" id="KW-1185">Reference proteome</keyword>
<comment type="subcellular location">
    <subcellularLocation>
        <location evidence="2">Secreted</location>
    </subcellularLocation>
</comment>
<dbReference type="EC" id="3.1.1.4" evidence="3"/>
<keyword evidence="5" id="KW-0479">Metal-binding</keyword>
<feature type="compositionally biased region" description="Basic and acidic residues" evidence="10">
    <location>
        <begin position="608"/>
        <end position="627"/>
    </location>
</feature>
<evidence type="ECO:0000256" key="9">
    <source>
        <dbReference type="ARBA" id="ARBA00023157"/>
    </source>
</evidence>
<gene>
    <name evidence="14" type="primary">LOC116939117</name>
</gene>
<feature type="domain" description="Phospholipase A2-like central" evidence="12">
    <location>
        <begin position="164"/>
        <end position="258"/>
    </location>
</feature>
<evidence type="ECO:0000256" key="11">
    <source>
        <dbReference type="SAM" id="SignalP"/>
    </source>
</evidence>
<dbReference type="GO" id="GO:0005576">
    <property type="term" value="C:extracellular region"/>
    <property type="evidence" value="ECO:0007669"/>
    <property type="project" value="UniProtKB-SubCell"/>
</dbReference>
<feature type="compositionally biased region" description="Basic residues" evidence="10">
    <location>
        <begin position="524"/>
        <end position="539"/>
    </location>
</feature>
<proteinExistence type="predicted"/>
<protein>
    <recommendedName>
        <fullName evidence="3">phospholipase A2</fullName>
        <ecNumber evidence="3">3.1.1.4</ecNumber>
    </recommendedName>
</protein>
<feature type="region of interest" description="Disordered" evidence="10">
    <location>
        <begin position="733"/>
        <end position="760"/>
    </location>
</feature>
<feature type="compositionally biased region" description="Basic residues" evidence="10">
    <location>
        <begin position="687"/>
        <end position="696"/>
    </location>
</feature>
<feature type="compositionally biased region" description="Low complexity" evidence="10">
    <location>
        <begin position="349"/>
        <end position="373"/>
    </location>
</feature>
<dbReference type="Pfam" id="PF05826">
    <property type="entry name" value="Phospholip_A2_2"/>
    <property type="match status" value="1"/>
</dbReference>
<feature type="compositionally biased region" description="Low complexity" evidence="10">
    <location>
        <begin position="319"/>
        <end position="338"/>
    </location>
</feature>
<dbReference type="PROSITE" id="PS00118">
    <property type="entry name" value="PA2_HIS"/>
    <property type="match status" value="1"/>
</dbReference>
<keyword evidence="6" id="KW-0378">Hydrolase</keyword>
<evidence type="ECO:0000256" key="6">
    <source>
        <dbReference type="ARBA" id="ARBA00022801"/>
    </source>
</evidence>
<dbReference type="SUPFAM" id="SSF48619">
    <property type="entry name" value="Phospholipase A2, PLA2"/>
    <property type="match status" value="1"/>
</dbReference>
<name>A0AAJ7SP99_PETMA</name>
<dbReference type="CDD" id="cd04704">
    <property type="entry name" value="PLA2_bee_venom_like"/>
    <property type="match status" value="1"/>
</dbReference>
<dbReference type="GO" id="GO:0006644">
    <property type="term" value="P:phospholipid metabolic process"/>
    <property type="evidence" value="ECO:0007669"/>
    <property type="project" value="InterPro"/>
</dbReference>
<keyword evidence="11" id="KW-0732">Signal</keyword>
<feature type="region of interest" description="Disordered" evidence="10">
    <location>
        <begin position="461"/>
        <end position="554"/>
    </location>
</feature>